<comment type="caution">
    <text evidence="4">The sequence shown here is derived from an EMBL/GenBank/DDBJ whole genome shotgun (WGS) entry which is preliminary data.</text>
</comment>
<keyword evidence="5" id="KW-1185">Reference proteome</keyword>
<dbReference type="InterPro" id="IPR045853">
    <property type="entry name" value="Pep_chain_release_fac_I_sf"/>
</dbReference>
<dbReference type="InterPro" id="IPR000352">
    <property type="entry name" value="Pep_chain_release_fac_I"/>
</dbReference>
<dbReference type="GO" id="GO:0043022">
    <property type="term" value="F:ribosome binding"/>
    <property type="evidence" value="ECO:0007669"/>
    <property type="project" value="TreeGrafter"/>
</dbReference>
<evidence type="ECO:0000256" key="2">
    <source>
        <dbReference type="SAM" id="MobiDB-lite"/>
    </source>
</evidence>
<dbReference type="Pfam" id="PF00472">
    <property type="entry name" value="RF-1"/>
    <property type="match status" value="1"/>
</dbReference>
<dbReference type="GO" id="GO:0004045">
    <property type="term" value="F:peptidyl-tRNA hydrolase activity"/>
    <property type="evidence" value="ECO:0007669"/>
    <property type="project" value="TreeGrafter"/>
</dbReference>
<accession>A0A8G2CHH5</accession>
<evidence type="ECO:0000256" key="1">
    <source>
        <dbReference type="ARBA" id="ARBA00010835"/>
    </source>
</evidence>
<dbReference type="NCBIfam" id="NF006718">
    <property type="entry name" value="PRK09256.1"/>
    <property type="match status" value="1"/>
</dbReference>
<gene>
    <name evidence="4" type="ORF">SAMN05421828_101130</name>
</gene>
<dbReference type="GO" id="GO:0072344">
    <property type="term" value="P:rescue of stalled ribosome"/>
    <property type="evidence" value="ECO:0007669"/>
    <property type="project" value="TreeGrafter"/>
</dbReference>
<dbReference type="EMBL" id="FTNE01000001">
    <property type="protein sequence ID" value="SIQ06298.1"/>
    <property type="molecule type" value="Genomic_DNA"/>
</dbReference>
<evidence type="ECO:0000259" key="3">
    <source>
        <dbReference type="Pfam" id="PF00472"/>
    </source>
</evidence>
<dbReference type="Gene3D" id="3.30.160.20">
    <property type="match status" value="1"/>
</dbReference>
<dbReference type="RefSeq" id="WP_029311478.1">
    <property type="nucleotide sequence ID" value="NZ_FTNE01000001.1"/>
</dbReference>
<name>A0A8G2CHH5_ACIRU</name>
<reference evidence="4 5" key="1">
    <citation type="submission" date="2017-01" db="EMBL/GenBank/DDBJ databases">
        <authorList>
            <person name="Varghese N."/>
            <person name="Submissions S."/>
        </authorList>
    </citation>
    <scope>NUCLEOTIDE SEQUENCE [LARGE SCALE GENOMIC DNA]</scope>
    <source>
        <strain evidence="4 5">ATCC 35905</strain>
    </source>
</reference>
<organism evidence="4 5">
    <name type="scientific">Acidiphilium rubrum</name>
    <dbReference type="NCBI Taxonomy" id="526"/>
    <lineage>
        <taxon>Bacteria</taxon>
        <taxon>Pseudomonadati</taxon>
        <taxon>Pseudomonadota</taxon>
        <taxon>Alphaproteobacteria</taxon>
        <taxon>Acetobacterales</taxon>
        <taxon>Acidocellaceae</taxon>
        <taxon>Acidiphilium</taxon>
    </lineage>
</organism>
<comment type="similarity">
    <text evidence="1">Belongs to the prokaryotic/mitochondrial release factor family.</text>
</comment>
<evidence type="ECO:0000313" key="4">
    <source>
        <dbReference type="EMBL" id="SIQ06298.1"/>
    </source>
</evidence>
<sequence length="140" mass="15514">MPIIVTPRITIEDSELSEIFTTSSGPGGQNVNKVATAVRLRFDALNSPGLSDDIKARLRSIAGRRMSKDGVIQIIAQRFASQERNRDDARDRLLALIRDAAVRPAARVPTRVSKSQKAKRLDNKTHRARTKTLRGTIPDD</sequence>
<dbReference type="Proteomes" id="UP000186308">
    <property type="component" value="Unassembled WGS sequence"/>
</dbReference>
<feature type="region of interest" description="Disordered" evidence="2">
    <location>
        <begin position="106"/>
        <end position="140"/>
    </location>
</feature>
<dbReference type="AlphaFoldDB" id="A0A8G2CHH5"/>
<dbReference type="PANTHER" id="PTHR47814">
    <property type="entry name" value="PEPTIDYL-TRNA HYDROLASE ARFB"/>
    <property type="match status" value="1"/>
</dbReference>
<dbReference type="OrthoDB" id="9815709at2"/>
<dbReference type="GO" id="GO:0003747">
    <property type="term" value="F:translation release factor activity"/>
    <property type="evidence" value="ECO:0007669"/>
    <property type="project" value="InterPro"/>
</dbReference>
<dbReference type="SUPFAM" id="SSF75620">
    <property type="entry name" value="Release factor"/>
    <property type="match status" value="1"/>
</dbReference>
<protein>
    <submittedName>
        <fullName evidence="4">Ribosome-associated protein</fullName>
    </submittedName>
</protein>
<evidence type="ECO:0000313" key="5">
    <source>
        <dbReference type="Proteomes" id="UP000186308"/>
    </source>
</evidence>
<feature type="domain" description="Prokaryotic-type class I peptide chain release factors" evidence="3">
    <location>
        <begin position="9"/>
        <end position="134"/>
    </location>
</feature>
<proteinExistence type="inferred from homology"/>
<dbReference type="PANTHER" id="PTHR47814:SF1">
    <property type="entry name" value="PEPTIDYL-TRNA HYDROLASE ARFB"/>
    <property type="match status" value="1"/>
</dbReference>